<dbReference type="EMBL" id="PEWC01000026">
    <property type="protein sequence ID" value="PIU71812.1"/>
    <property type="molecule type" value="Genomic_DNA"/>
</dbReference>
<feature type="transmembrane region" description="Helical" evidence="1">
    <location>
        <begin position="293"/>
        <end position="312"/>
    </location>
</feature>
<evidence type="ECO:0000313" key="2">
    <source>
        <dbReference type="EMBL" id="PIU71812.1"/>
    </source>
</evidence>
<keyword evidence="1" id="KW-0472">Membrane</keyword>
<gene>
    <name evidence="2" type="ORF">COS80_01200</name>
</gene>
<dbReference type="AlphaFoldDB" id="A0A2M7AQ85"/>
<feature type="transmembrane region" description="Helical" evidence="1">
    <location>
        <begin position="364"/>
        <end position="387"/>
    </location>
</feature>
<organism evidence="2 3">
    <name type="scientific">Candidatus Woesebacteria bacterium CG06_land_8_20_14_3_00_39_27</name>
    <dbReference type="NCBI Taxonomy" id="1975057"/>
    <lineage>
        <taxon>Bacteria</taxon>
        <taxon>Candidatus Woeseibacteriota</taxon>
    </lineage>
</organism>
<evidence type="ECO:0000313" key="3">
    <source>
        <dbReference type="Proteomes" id="UP000230972"/>
    </source>
</evidence>
<name>A0A2M7AQ85_9BACT</name>
<evidence type="ECO:0000256" key="1">
    <source>
        <dbReference type="SAM" id="Phobius"/>
    </source>
</evidence>
<protein>
    <recommendedName>
        <fullName evidence="4">Glycosyltransferase RgtA/B/C/D-like domain-containing protein</fullName>
    </recommendedName>
</protein>
<proteinExistence type="predicted"/>
<keyword evidence="1" id="KW-1133">Transmembrane helix</keyword>
<feature type="transmembrane region" description="Helical" evidence="1">
    <location>
        <begin position="55"/>
        <end position="81"/>
    </location>
</feature>
<feature type="transmembrane region" description="Helical" evidence="1">
    <location>
        <begin position="176"/>
        <end position="205"/>
    </location>
</feature>
<feature type="transmembrane region" description="Helical" evidence="1">
    <location>
        <begin position="342"/>
        <end position="359"/>
    </location>
</feature>
<feature type="transmembrane region" description="Helical" evidence="1">
    <location>
        <begin position="217"/>
        <end position="240"/>
    </location>
</feature>
<sequence>MIFRTTAWNIYFAKNHIFNNTPFQAAFFDNVGYISREVIFHYYISIFFKLFGYNLLVFNISLLILGFVTVLFTTLIVQSLFNDILPALKSGVSLQRRMTYQRSIHLRNELRSVLECCYKTPLTLISAIVINFFPLHFTHIFMGHRYAISAPLMIVSFFFLYTAFSKNSCLRATVSGIFAALCMGSSVIGKQYLYGLVLSSFFLFFGRHGFRKSKEKTVIGITWMASFIIAATPLIFYILFNYSAYNIRERNLIQEFFSQYQNGGVLALQPYFDQIKEVFLSKYTFRRWFLPDFYVIPPTYYLLILPGLFLALIKRRFEIVFLAVIPVMAAFFSGAYDFRVLIAVPIWVILMAFSLNWLLKHNWFWGGITVGFICVALGLFPSVKYLWNVSKNPNYFWLLPHKDVAVSRLVQDIVVGVKNPSSKMKWNEFNRKINTSAISYDTFAAPVEAYAVMHLYLQNYNDKKILTFIDQGNQLLATPEQILNFNISTIKNYSPANKDLKLVWEISDRSSYAINFFRRYNKYGKDEIISDNVDGNQFSIYVLTINNRYINKFKNEI</sequence>
<dbReference type="Proteomes" id="UP000230972">
    <property type="component" value="Unassembled WGS sequence"/>
</dbReference>
<keyword evidence="1" id="KW-0812">Transmembrane</keyword>
<comment type="caution">
    <text evidence="2">The sequence shown here is derived from an EMBL/GenBank/DDBJ whole genome shotgun (WGS) entry which is preliminary data.</text>
</comment>
<evidence type="ECO:0008006" key="4">
    <source>
        <dbReference type="Google" id="ProtNLM"/>
    </source>
</evidence>
<feature type="transmembrane region" description="Helical" evidence="1">
    <location>
        <begin position="146"/>
        <end position="164"/>
    </location>
</feature>
<feature type="transmembrane region" description="Helical" evidence="1">
    <location>
        <begin position="319"/>
        <end position="336"/>
    </location>
</feature>
<accession>A0A2M7AQ85</accession>
<reference evidence="3" key="1">
    <citation type="submission" date="2017-09" db="EMBL/GenBank/DDBJ databases">
        <title>Depth-based differentiation of microbial function through sediment-hosted aquifers and enrichment of novel symbionts in the deep terrestrial subsurface.</title>
        <authorList>
            <person name="Probst A.J."/>
            <person name="Ladd B."/>
            <person name="Jarett J.K."/>
            <person name="Geller-Mcgrath D.E."/>
            <person name="Sieber C.M.K."/>
            <person name="Emerson J.B."/>
            <person name="Anantharaman K."/>
            <person name="Thomas B.C."/>
            <person name="Malmstrom R."/>
            <person name="Stieglmeier M."/>
            <person name="Klingl A."/>
            <person name="Woyke T."/>
            <person name="Ryan C.M."/>
            <person name="Banfield J.F."/>
        </authorList>
    </citation>
    <scope>NUCLEOTIDE SEQUENCE [LARGE SCALE GENOMIC DNA]</scope>
</reference>